<keyword evidence="3" id="KW-0804">Transcription</keyword>
<dbReference type="InterPro" id="IPR016032">
    <property type="entry name" value="Sig_transdc_resp-reg_C-effctor"/>
</dbReference>
<dbReference type="Gene3D" id="3.30.450.20">
    <property type="entry name" value="PAS domain"/>
    <property type="match status" value="1"/>
</dbReference>
<organism evidence="6 7">
    <name type="scientific">Ramlibacter montanisoli</name>
    <dbReference type="NCBI Taxonomy" id="2732512"/>
    <lineage>
        <taxon>Bacteria</taxon>
        <taxon>Pseudomonadati</taxon>
        <taxon>Pseudomonadota</taxon>
        <taxon>Betaproteobacteria</taxon>
        <taxon>Burkholderiales</taxon>
        <taxon>Comamonadaceae</taxon>
        <taxon>Ramlibacter</taxon>
    </lineage>
</organism>
<evidence type="ECO:0000313" key="7">
    <source>
        <dbReference type="Proteomes" id="UP000552954"/>
    </source>
</evidence>
<reference evidence="6 7" key="2">
    <citation type="submission" date="2020-06" db="EMBL/GenBank/DDBJ databases">
        <title>Ramlibacter rhizophilus sp. nov., isolated from rhizosphere soil of national flower Mugunghwa from South Korea.</title>
        <authorList>
            <person name="Zheng-Fei Y."/>
            <person name="Huan T."/>
        </authorList>
    </citation>
    <scope>NUCLEOTIDE SEQUENCE [LARGE SCALE GENOMIC DNA]</scope>
    <source>
        <strain evidence="6 7">B156</strain>
    </source>
</reference>
<dbReference type="InterPro" id="IPR036388">
    <property type="entry name" value="WH-like_DNA-bd_sf"/>
</dbReference>
<dbReference type="Proteomes" id="UP000552954">
    <property type="component" value="Unassembled WGS sequence"/>
</dbReference>
<dbReference type="SMART" id="SM00091">
    <property type="entry name" value="PAS"/>
    <property type="match status" value="1"/>
</dbReference>
<dbReference type="SMART" id="SM00421">
    <property type="entry name" value="HTH_LUXR"/>
    <property type="match status" value="1"/>
</dbReference>
<keyword evidence="7" id="KW-1185">Reference proteome</keyword>
<gene>
    <name evidence="6" type="ORF">HK415_00185</name>
</gene>
<dbReference type="RefSeq" id="WP_171556334.1">
    <property type="nucleotide sequence ID" value="NZ_JABFCS010000001.1"/>
</dbReference>
<dbReference type="SUPFAM" id="SSF55785">
    <property type="entry name" value="PYP-like sensor domain (PAS domain)"/>
    <property type="match status" value="1"/>
</dbReference>
<reference evidence="6 7" key="1">
    <citation type="submission" date="2020-05" db="EMBL/GenBank/DDBJ databases">
        <authorList>
            <person name="Khan S.A."/>
            <person name="Jeon C.O."/>
            <person name="Chun B.H."/>
        </authorList>
    </citation>
    <scope>NUCLEOTIDE SEQUENCE [LARGE SCALE GENOMIC DNA]</scope>
    <source>
        <strain evidence="6 7">B156</strain>
    </source>
</reference>
<dbReference type="GO" id="GO:0006355">
    <property type="term" value="P:regulation of DNA-templated transcription"/>
    <property type="evidence" value="ECO:0007669"/>
    <property type="project" value="InterPro"/>
</dbReference>
<evidence type="ECO:0000259" key="5">
    <source>
        <dbReference type="PROSITE" id="PS50113"/>
    </source>
</evidence>
<evidence type="ECO:0000256" key="1">
    <source>
        <dbReference type="ARBA" id="ARBA00023015"/>
    </source>
</evidence>
<dbReference type="AlphaFoldDB" id="A0A849K056"/>
<dbReference type="Gene3D" id="1.10.10.10">
    <property type="entry name" value="Winged helix-like DNA-binding domain superfamily/Winged helix DNA-binding domain"/>
    <property type="match status" value="1"/>
</dbReference>
<dbReference type="Pfam" id="PF00196">
    <property type="entry name" value="GerE"/>
    <property type="match status" value="1"/>
</dbReference>
<dbReference type="Pfam" id="PF13426">
    <property type="entry name" value="PAS_9"/>
    <property type="match status" value="1"/>
</dbReference>
<feature type="domain" description="HTH luxR-type" evidence="4">
    <location>
        <begin position="122"/>
        <end position="187"/>
    </location>
</feature>
<dbReference type="InterPro" id="IPR000700">
    <property type="entry name" value="PAS-assoc_C"/>
</dbReference>
<dbReference type="PROSITE" id="PS50043">
    <property type="entry name" value="HTH_LUXR_2"/>
    <property type="match status" value="1"/>
</dbReference>
<accession>A0A849K056</accession>
<dbReference type="PROSITE" id="PS00622">
    <property type="entry name" value="HTH_LUXR_1"/>
    <property type="match status" value="1"/>
</dbReference>
<dbReference type="PRINTS" id="PR00038">
    <property type="entry name" value="HTHLUXR"/>
</dbReference>
<dbReference type="InterPro" id="IPR000014">
    <property type="entry name" value="PAS"/>
</dbReference>
<protein>
    <submittedName>
        <fullName evidence="6">PAS domain S-box protein</fullName>
    </submittedName>
</protein>
<dbReference type="CDD" id="cd00130">
    <property type="entry name" value="PAS"/>
    <property type="match status" value="1"/>
</dbReference>
<keyword evidence="2" id="KW-0238">DNA-binding</keyword>
<sequence length="187" mass="20656">MPASPETLDALRLAFELAPVGMCVTQDRVLVLCNPAFAQMFGYEPAELAGQPLAPLYPSQDEYLQIGKIGLPVMREQGTYGDERIMKRRDGTLFWCHVVGRALDRSQPFAHAVWMFEDISGRRRVAGDLSAREREVAQHLVTGCTSKQIARLLDLSPRTVEAHRSRLMKKLGAASHGELVARLVGAG</sequence>
<dbReference type="SUPFAM" id="SSF46894">
    <property type="entry name" value="C-terminal effector domain of the bipartite response regulators"/>
    <property type="match status" value="1"/>
</dbReference>
<evidence type="ECO:0000259" key="4">
    <source>
        <dbReference type="PROSITE" id="PS50043"/>
    </source>
</evidence>
<dbReference type="EMBL" id="JABFCS010000001">
    <property type="protein sequence ID" value="NNU41918.1"/>
    <property type="molecule type" value="Genomic_DNA"/>
</dbReference>
<dbReference type="InterPro" id="IPR000792">
    <property type="entry name" value="Tscrpt_reg_LuxR_C"/>
</dbReference>
<evidence type="ECO:0000313" key="6">
    <source>
        <dbReference type="EMBL" id="NNU41918.1"/>
    </source>
</evidence>
<keyword evidence="1" id="KW-0805">Transcription regulation</keyword>
<name>A0A849K056_9BURK</name>
<comment type="caution">
    <text evidence="6">The sequence shown here is derived from an EMBL/GenBank/DDBJ whole genome shotgun (WGS) entry which is preliminary data.</text>
</comment>
<feature type="domain" description="PAC" evidence="5">
    <location>
        <begin position="79"/>
        <end position="131"/>
    </location>
</feature>
<dbReference type="PROSITE" id="PS50113">
    <property type="entry name" value="PAC"/>
    <property type="match status" value="1"/>
</dbReference>
<proteinExistence type="predicted"/>
<evidence type="ECO:0000256" key="2">
    <source>
        <dbReference type="ARBA" id="ARBA00023125"/>
    </source>
</evidence>
<dbReference type="PANTHER" id="PTHR44688:SF16">
    <property type="entry name" value="DNA-BINDING TRANSCRIPTIONAL ACTIVATOR DEVR_DOSR"/>
    <property type="match status" value="1"/>
</dbReference>
<dbReference type="InterPro" id="IPR035965">
    <property type="entry name" value="PAS-like_dom_sf"/>
</dbReference>
<dbReference type="NCBIfam" id="TIGR00229">
    <property type="entry name" value="sensory_box"/>
    <property type="match status" value="1"/>
</dbReference>
<evidence type="ECO:0000256" key="3">
    <source>
        <dbReference type="ARBA" id="ARBA00023163"/>
    </source>
</evidence>
<dbReference type="GO" id="GO:0003677">
    <property type="term" value="F:DNA binding"/>
    <property type="evidence" value="ECO:0007669"/>
    <property type="project" value="UniProtKB-KW"/>
</dbReference>
<dbReference type="PANTHER" id="PTHR44688">
    <property type="entry name" value="DNA-BINDING TRANSCRIPTIONAL ACTIVATOR DEVR_DOSR"/>
    <property type="match status" value="1"/>
</dbReference>
<dbReference type="CDD" id="cd06170">
    <property type="entry name" value="LuxR_C_like"/>
    <property type="match status" value="1"/>
</dbReference>